<evidence type="ECO:0000313" key="3">
    <source>
        <dbReference type="Ensembl" id="ENSMFAP00000063474.1"/>
    </source>
</evidence>
<sequence length="468" mass="48266">MNDSPFSHVCAGTSGGATLGGLGGKPSSPTRARDEGCAQGACTQRPRPGPGVRLGSALRGVSSVPGRHRPERRAAGAPEPQRPQRAGGSQHGARAGGAVGPARAPGRAALPGAGGGGWGPRAGATGGRAVGARAEPRAPAGLRKSGVPAGARRGQARRRGCRGRRAQGGARGAEGCADDWGGEDGGAAAARAIRSQLVFVLCRASSLTAREPRRRLREMLRDVRGRRAGAALVGVLVAEAGPEDAVAPGLRLLEALLRAVFGRQAGGPVQAAAYCPGLPSSCLAVQAAACRALQAAGAGQPVEGAWERPGLPGLLACFSWGPWSGRKDQDVAACRSPAHGECSPTSCTLRARCTELWEWSRELGDLRDRVDQHLWSACHVPGVGVSNVRCPYARQWAHALGQTGFFPQESPPNKDSMGRIVTKASPGACWGAWDQTQRVSLEDPGSVLEQVTFELGDEGIFIGRNGKV</sequence>
<dbReference type="GeneTree" id="ENSGT00390000003006"/>
<name>A0A7N9DGS7_MACFA</name>
<feature type="domain" description="C2orf72-like C-terminal" evidence="2">
    <location>
        <begin position="229"/>
        <end position="342"/>
    </location>
</feature>
<evidence type="ECO:0000259" key="2">
    <source>
        <dbReference type="Pfam" id="PF15443"/>
    </source>
</evidence>
<dbReference type="Proteomes" id="UP000233100">
    <property type="component" value="Chromosome 12"/>
</dbReference>
<reference evidence="3 4" key="1">
    <citation type="submission" date="2013-03" db="EMBL/GenBank/DDBJ databases">
        <authorList>
            <person name="Warren W."/>
            <person name="Wilson R.K."/>
        </authorList>
    </citation>
    <scope>NUCLEOTIDE SEQUENCE</scope>
</reference>
<reference evidence="3" key="2">
    <citation type="submission" date="2025-08" db="UniProtKB">
        <authorList>
            <consortium name="Ensembl"/>
        </authorList>
    </citation>
    <scope>IDENTIFICATION</scope>
</reference>
<feature type="compositionally biased region" description="Gly residues" evidence="1">
    <location>
        <begin position="112"/>
        <end position="129"/>
    </location>
</feature>
<dbReference type="Ensembl" id="ENSMFAT00000084284.1">
    <property type="protein sequence ID" value="ENSMFAP00000063474.1"/>
    <property type="gene ID" value="ENSMFAG00000003270.2"/>
</dbReference>
<feature type="compositionally biased region" description="Gly residues" evidence="1">
    <location>
        <begin position="13"/>
        <end position="24"/>
    </location>
</feature>
<protein>
    <recommendedName>
        <fullName evidence="2">C2orf72-like C-terminal domain-containing protein</fullName>
    </recommendedName>
</protein>
<reference evidence="3" key="3">
    <citation type="submission" date="2025-09" db="UniProtKB">
        <authorList>
            <consortium name="Ensembl"/>
        </authorList>
    </citation>
    <scope>IDENTIFICATION</scope>
</reference>
<keyword evidence="4" id="KW-1185">Reference proteome</keyword>
<dbReference type="Pfam" id="PF15443">
    <property type="entry name" value="DUF4630"/>
    <property type="match status" value="1"/>
</dbReference>
<dbReference type="PANTHER" id="PTHR35675:SF1">
    <property type="entry name" value="RIKEN CDNA 2810459M11 GENE"/>
    <property type="match status" value="1"/>
</dbReference>
<dbReference type="Bgee" id="ENSMFAG00000003270">
    <property type="expression patterns" value="Expressed in liver and 5 other cell types or tissues"/>
</dbReference>
<feature type="compositionally biased region" description="Basic residues" evidence="1">
    <location>
        <begin position="154"/>
        <end position="165"/>
    </location>
</feature>
<proteinExistence type="predicted"/>
<dbReference type="InterPro" id="IPR027868">
    <property type="entry name" value="C2orf72-like_C"/>
</dbReference>
<dbReference type="PANTHER" id="PTHR35675">
    <property type="entry name" value="HYPOTHETICAL PROTEIN LOC100362216"/>
    <property type="match status" value="1"/>
</dbReference>
<dbReference type="AlphaFoldDB" id="A0A7N9DGS7"/>
<evidence type="ECO:0000256" key="1">
    <source>
        <dbReference type="SAM" id="MobiDB-lite"/>
    </source>
</evidence>
<accession>A0A7N9DGS7</accession>
<evidence type="ECO:0000313" key="4">
    <source>
        <dbReference type="Proteomes" id="UP000233100"/>
    </source>
</evidence>
<feature type="region of interest" description="Disordered" evidence="1">
    <location>
        <begin position="1"/>
        <end position="175"/>
    </location>
</feature>
<organism evidence="3 4">
    <name type="scientific">Macaca fascicularis</name>
    <name type="common">Crab-eating macaque</name>
    <name type="synonym">Cynomolgus monkey</name>
    <dbReference type="NCBI Taxonomy" id="9541"/>
    <lineage>
        <taxon>Eukaryota</taxon>
        <taxon>Metazoa</taxon>
        <taxon>Chordata</taxon>
        <taxon>Craniata</taxon>
        <taxon>Vertebrata</taxon>
        <taxon>Euteleostomi</taxon>
        <taxon>Mammalia</taxon>
        <taxon>Eutheria</taxon>
        <taxon>Euarchontoglires</taxon>
        <taxon>Primates</taxon>
        <taxon>Haplorrhini</taxon>
        <taxon>Catarrhini</taxon>
        <taxon>Cercopithecidae</taxon>
        <taxon>Cercopithecinae</taxon>
        <taxon>Macaca</taxon>
    </lineage>
</organism>
<feature type="compositionally biased region" description="Low complexity" evidence="1">
    <location>
        <begin position="100"/>
        <end position="111"/>
    </location>
</feature>